<comment type="caution">
    <text evidence="2">The sequence shown here is derived from an EMBL/GenBank/DDBJ whole genome shotgun (WGS) entry which is preliminary data.</text>
</comment>
<reference evidence="2 3" key="1">
    <citation type="journal article" date="2014" name="Am. J. Bot.">
        <title>Genome assembly and annotation for red clover (Trifolium pratense; Fabaceae).</title>
        <authorList>
            <person name="Istvanek J."/>
            <person name="Jaros M."/>
            <person name="Krenek A."/>
            <person name="Repkova J."/>
        </authorList>
    </citation>
    <scope>NUCLEOTIDE SEQUENCE [LARGE SCALE GENOMIC DNA]</scope>
    <source>
        <strain evidence="3">cv. Tatra</strain>
        <tissue evidence="2">Young leaves</tissue>
    </source>
</reference>
<sequence length="87" mass="9453">MMAVVLGLLDFFVAGASLIFCLFLFGFIASLLSAAAFFNNAKDLGLLGMSGSFLYEIKCFLGAYDVVSESFWSLEAAYPHNFLSWSG</sequence>
<dbReference type="AlphaFoldDB" id="A0A2K3M8H4"/>
<organism evidence="2 3">
    <name type="scientific">Trifolium pratense</name>
    <name type="common">Red clover</name>
    <dbReference type="NCBI Taxonomy" id="57577"/>
    <lineage>
        <taxon>Eukaryota</taxon>
        <taxon>Viridiplantae</taxon>
        <taxon>Streptophyta</taxon>
        <taxon>Embryophyta</taxon>
        <taxon>Tracheophyta</taxon>
        <taxon>Spermatophyta</taxon>
        <taxon>Magnoliopsida</taxon>
        <taxon>eudicotyledons</taxon>
        <taxon>Gunneridae</taxon>
        <taxon>Pentapetalae</taxon>
        <taxon>rosids</taxon>
        <taxon>fabids</taxon>
        <taxon>Fabales</taxon>
        <taxon>Fabaceae</taxon>
        <taxon>Papilionoideae</taxon>
        <taxon>50 kb inversion clade</taxon>
        <taxon>NPAAA clade</taxon>
        <taxon>Hologalegina</taxon>
        <taxon>IRL clade</taxon>
        <taxon>Trifolieae</taxon>
        <taxon>Trifolium</taxon>
    </lineage>
</organism>
<proteinExistence type="predicted"/>
<gene>
    <name evidence="2" type="ORF">L195_g043144</name>
</gene>
<accession>A0A2K3M8H4</accession>
<dbReference type="EMBL" id="ASHM01052841">
    <property type="protein sequence ID" value="PNX87059.1"/>
    <property type="molecule type" value="Genomic_DNA"/>
</dbReference>
<keyword evidence="1" id="KW-1133">Transmembrane helix</keyword>
<keyword evidence="1" id="KW-0812">Transmembrane</keyword>
<name>A0A2K3M8H4_TRIPR</name>
<keyword evidence="1" id="KW-0472">Membrane</keyword>
<evidence type="ECO:0000313" key="3">
    <source>
        <dbReference type="Proteomes" id="UP000236291"/>
    </source>
</evidence>
<dbReference type="Proteomes" id="UP000236291">
    <property type="component" value="Unassembled WGS sequence"/>
</dbReference>
<protein>
    <submittedName>
        <fullName evidence="2">Uncharacterized protein</fullName>
    </submittedName>
</protein>
<feature type="transmembrane region" description="Helical" evidence="1">
    <location>
        <begin position="12"/>
        <end position="38"/>
    </location>
</feature>
<evidence type="ECO:0000313" key="2">
    <source>
        <dbReference type="EMBL" id="PNX87059.1"/>
    </source>
</evidence>
<evidence type="ECO:0000256" key="1">
    <source>
        <dbReference type="SAM" id="Phobius"/>
    </source>
</evidence>
<reference evidence="2 3" key="2">
    <citation type="journal article" date="2017" name="Front. Plant Sci.">
        <title>Gene Classification and Mining of Molecular Markers Useful in Red Clover (Trifolium pratense) Breeding.</title>
        <authorList>
            <person name="Istvanek J."/>
            <person name="Dluhosova J."/>
            <person name="Dluhos P."/>
            <person name="Patkova L."/>
            <person name="Nedelnik J."/>
            <person name="Repkova J."/>
        </authorList>
    </citation>
    <scope>NUCLEOTIDE SEQUENCE [LARGE SCALE GENOMIC DNA]</scope>
    <source>
        <strain evidence="3">cv. Tatra</strain>
        <tissue evidence="2">Young leaves</tissue>
    </source>
</reference>